<sequence>LALDHAKGKGIEVKEEIRKAKDKYGRGSLHIAAEGGSLVICKYLIETLKLDVDPKDAK</sequence>
<dbReference type="Gene3D" id="1.25.40.20">
    <property type="entry name" value="Ankyrin repeat-containing domain"/>
    <property type="match status" value="1"/>
</dbReference>
<feature type="non-terminal residue" evidence="1">
    <location>
        <position position="58"/>
    </location>
</feature>
<evidence type="ECO:0000313" key="1">
    <source>
        <dbReference type="EMBL" id="MCL7033936.1"/>
    </source>
</evidence>
<dbReference type="InterPro" id="IPR036770">
    <property type="entry name" value="Ankyrin_rpt-contain_sf"/>
</dbReference>
<comment type="caution">
    <text evidence="1">The sequence shown here is derived from an EMBL/GenBank/DDBJ whole genome shotgun (WGS) entry which is preliminary data.</text>
</comment>
<reference evidence="1" key="1">
    <citation type="submission" date="2022-03" db="EMBL/GenBank/DDBJ databases">
        <title>A functionally conserved STORR gene fusion in Papaver species that diverged 16.8 million years ago.</title>
        <authorList>
            <person name="Catania T."/>
        </authorList>
    </citation>
    <scope>NUCLEOTIDE SEQUENCE</scope>
    <source>
        <strain evidence="1">S-191538</strain>
    </source>
</reference>
<proteinExistence type="predicted"/>
<evidence type="ECO:0000313" key="2">
    <source>
        <dbReference type="Proteomes" id="UP001177140"/>
    </source>
</evidence>
<organism evidence="1 2">
    <name type="scientific">Papaver nudicaule</name>
    <name type="common">Iceland poppy</name>
    <dbReference type="NCBI Taxonomy" id="74823"/>
    <lineage>
        <taxon>Eukaryota</taxon>
        <taxon>Viridiplantae</taxon>
        <taxon>Streptophyta</taxon>
        <taxon>Embryophyta</taxon>
        <taxon>Tracheophyta</taxon>
        <taxon>Spermatophyta</taxon>
        <taxon>Magnoliopsida</taxon>
        <taxon>Ranunculales</taxon>
        <taxon>Papaveraceae</taxon>
        <taxon>Papaveroideae</taxon>
        <taxon>Papaver</taxon>
    </lineage>
</organism>
<keyword evidence="2" id="KW-1185">Reference proteome</keyword>
<name>A0AA41V7S2_PAPNU</name>
<gene>
    <name evidence="1" type="ORF">MKW94_015454</name>
</gene>
<dbReference type="AlphaFoldDB" id="A0AA41V7S2"/>
<protein>
    <submittedName>
        <fullName evidence="1">Uncharacterized protein</fullName>
    </submittedName>
</protein>
<dbReference type="SUPFAM" id="SSF48403">
    <property type="entry name" value="Ankyrin repeat"/>
    <property type="match status" value="1"/>
</dbReference>
<accession>A0AA41V7S2</accession>
<dbReference type="EMBL" id="JAJJMA010140127">
    <property type="protein sequence ID" value="MCL7033936.1"/>
    <property type="molecule type" value="Genomic_DNA"/>
</dbReference>
<feature type="non-terminal residue" evidence="1">
    <location>
        <position position="1"/>
    </location>
</feature>
<dbReference type="Proteomes" id="UP001177140">
    <property type="component" value="Unassembled WGS sequence"/>
</dbReference>